<keyword evidence="3" id="KW-1185">Reference proteome</keyword>
<accession>A0AAD8HZR3</accession>
<dbReference type="EMBL" id="JAUIZM010000007">
    <property type="protein sequence ID" value="KAK1375343.1"/>
    <property type="molecule type" value="Genomic_DNA"/>
</dbReference>
<dbReference type="Pfam" id="PF10551">
    <property type="entry name" value="MULE"/>
    <property type="match status" value="1"/>
</dbReference>
<dbReference type="InterPro" id="IPR018289">
    <property type="entry name" value="MULE_transposase_dom"/>
</dbReference>
<evidence type="ECO:0000313" key="2">
    <source>
        <dbReference type="EMBL" id="KAK1375343.1"/>
    </source>
</evidence>
<dbReference type="PANTHER" id="PTHR47718:SF18">
    <property type="entry name" value="PROTEIN FAR1-RELATED SEQUENCE 5-LIKE"/>
    <property type="match status" value="1"/>
</dbReference>
<evidence type="ECO:0000313" key="3">
    <source>
        <dbReference type="Proteomes" id="UP001237642"/>
    </source>
</evidence>
<reference evidence="2" key="1">
    <citation type="submission" date="2023-02" db="EMBL/GenBank/DDBJ databases">
        <title>Genome of toxic invasive species Heracleum sosnowskyi carries increased number of genes despite the absence of recent whole-genome duplications.</title>
        <authorList>
            <person name="Schelkunov M."/>
            <person name="Shtratnikova V."/>
            <person name="Makarenko M."/>
            <person name="Klepikova A."/>
            <person name="Omelchenko D."/>
            <person name="Novikova G."/>
            <person name="Obukhova E."/>
            <person name="Bogdanov V."/>
            <person name="Penin A."/>
            <person name="Logacheva M."/>
        </authorList>
    </citation>
    <scope>NUCLEOTIDE SEQUENCE</scope>
    <source>
        <strain evidence="2">Hsosn_3</strain>
        <tissue evidence="2">Leaf</tissue>
    </source>
</reference>
<dbReference type="PANTHER" id="PTHR47718">
    <property type="entry name" value="OS01G0519700 PROTEIN"/>
    <property type="match status" value="1"/>
</dbReference>
<sequence>MCRLVNSVVRRNYELYGDVVSFDATFDTNKYNMVFCPFTSIDKHEKCVTFGFAFLSKEDIPHFKWAFDQFLKAMGRNLVCIITDQCPAMKQVIPMSFPVTEEFPATKHHLCMRHIMEFFLSRTSRIPAFFRDKPMFGLMRTTSRSEIGNNFFSQFHRQSETLCEFYLSFESAMDKQRYETARLNQEGSSTIPATITKLFMEAEAAQVYTRPVFYKVQQDMVASGYDM</sequence>
<organism evidence="2 3">
    <name type="scientific">Heracleum sosnowskyi</name>
    <dbReference type="NCBI Taxonomy" id="360622"/>
    <lineage>
        <taxon>Eukaryota</taxon>
        <taxon>Viridiplantae</taxon>
        <taxon>Streptophyta</taxon>
        <taxon>Embryophyta</taxon>
        <taxon>Tracheophyta</taxon>
        <taxon>Spermatophyta</taxon>
        <taxon>Magnoliopsida</taxon>
        <taxon>eudicotyledons</taxon>
        <taxon>Gunneridae</taxon>
        <taxon>Pentapetalae</taxon>
        <taxon>asterids</taxon>
        <taxon>campanulids</taxon>
        <taxon>Apiales</taxon>
        <taxon>Apiaceae</taxon>
        <taxon>Apioideae</taxon>
        <taxon>apioid superclade</taxon>
        <taxon>Tordylieae</taxon>
        <taxon>Tordyliinae</taxon>
        <taxon>Heracleum</taxon>
    </lineage>
</organism>
<reference evidence="2" key="2">
    <citation type="submission" date="2023-05" db="EMBL/GenBank/DDBJ databases">
        <authorList>
            <person name="Schelkunov M.I."/>
        </authorList>
    </citation>
    <scope>NUCLEOTIDE SEQUENCE</scope>
    <source>
        <strain evidence="2">Hsosn_3</strain>
        <tissue evidence="2">Leaf</tissue>
    </source>
</reference>
<protein>
    <recommendedName>
        <fullName evidence="1">MULE transposase domain-containing protein</fullName>
    </recommendedName>
</protein>
<proteinExistence type="predicted"/>
<dbReference type="AlphaFoldDB" id="A0AAD8HZR3"/>
<evidence type="ECO:0000259" key="1">
    <source>
        <dbReference type="Pfam" id="PF10551"/>
    </source>
</evidence>
<comment type="caution">
    <text evidence="2">The sequence shown here is derived from an EMBL/GenBank/DDBJ whole genome shotgun (WGS) entry which is preliminary data.</text>
</comment>
<name>A0AAD8HZR3_9APIA</name>
<dbReference type="Proteomes" id="UP001237642">
    <property type="component" value="Unassembled WGS sequence"/>
</dbReference>
<feature type="domain" description="MULE transposase" evidence="1">
    <location>
        <begin position="19"/>
        <end position="117"/>
    </location>
</feature>
<gene>
    <name evidence="2" type="ORF">POM88_031536</name>
</gene>